<evidence type="ECO:0000313" key="2">
    <source>
        <dbReference type="EMBL" id="CCK83520.1"/>
    </source>
</evidence>
<accession>K0NF42</accession>
<protein>
    <submittedName>
        <fullName evidence="3">Uncharacterized protein</fullName>
    </submittedName>
</protein>
<name>K0NF42_9LACO</name>
<comment type="caution">
    <text evidence="3">The sequence shown here is derived from an EMBL/GenBank/DDBJ whole genome shotgun (WGS) entry which is preliminary data.</text>
</comment>
<reference evidence="3 4" key="1">
    <citation type="submission" date="2012-08" db="EMBL/GenBank/DDBJ databases">
        <title>Draft Genome Sequences of Lactobacillus equicursoris CIP 110162T, isolated from thoroughbred racehorse feces and Lactobacillus sp. CRBIP 24.137 isolated from urine of human.</title>
        <authorList>
            <person name="Cousin S."/>
            <person name="Loux V."/>
            <person name="Ma L."/>
            <person name="Creno S."/>
            <person name="Clermont D."/>
            <person name="Bizet C."/>
            <person name="Bouchier C."/>
        </authorList>
    </citation>
    <scope>NUCLEOTIDE SEQUENCE [LARGE SCALE GENOMIC DNA]</scope>
    <source>
        <strain evidence="3 4">66c</strain>
    </source>
</reference>
<sequence>MLVFVNAAMMMSMMVMLMCSMTSLRYQRAHRH</sequence>
<feature type="transmembrane region" description="Helical" evidence="1">
    <location>
        <begin position="6"/>
        <end position="26"/>
    </location>
</feature>
<organism evidence="3 4">
    <name type="scientific">Lactobacillus equicursoris 66c</name>
    <dbReference type="NCBI Taxonomy" id="872326"/>
    <lineage>
        <taxon>Bacteria</taxon>
        <taxon>Bacillati</taxon>
        <taxon>Bacillota</taxon>
        <taxon>Bacilli</taxon>
        <taxon>Lactobacillales</taxon>
        <taxon>Lactobacillaceae</taxon>
        <taxon>Lactobacillus</taxon>
    </lineage>
</organism>
<keyword evidence="1" id="KW-1133">Transmembrane helix</keyword>
<dbReference type="AlphaFoldDB" id="K0NF42"/>
<gene>
    <name evidence="2" type="ORF">BN146_04500</name>
    <name evidence="3" type="ORF">BN146_05640</name>
</gene>
<evidence type="ECO:0000313" key="3">
    <source>
        <dbReference type="EMBL" id="CCK83732.1"/>
    </source>
</evidence>
<evidence type="ECO:0000313" key="4">
    <source>
        <dbReference type="Proteomes" id="UP000009325"/>
    </source>
</evidence>
<keyword evidence="1" id="KW-0472">Membrane</keyword>
<dbReference type="Proteomes" id="UP000009325">
    <property type="component" value="Unassembled WGS sequence"/>
</dbReference>
<dbReference type="EMBL" id="CALZ01000094">
    <property type="protein sequence ID" value="CCK83732.1"/>
    <property type="molecule type" value="Genomic_DNA"/>
</dbReference>
<evidence type="ECO:0000256" key="1">
    <source>
        <dbReference type="SAM" id="Phobius"/>
    </source>
</evidence>
<keyword evidence="1" id="KW-0812">Transmembrane</keyword>
<dbReference type="EMBL" id="CALZ01000085">
    <property type="protein sequence ID" value="CCK83520.1"/>
    <property type="molecule type" value="Genomic_DNA"/>
</dbReference>
<proteinExistence type="predicted"/>